<sequence>MTMLRRKQEHTRMQASTKKRKVWLSGSSFLPLWQASCSCCWSSSSYTSWASSSGNALLMATLQHLLRTRSSMARNGKTICADKFRAKCNKCNIRPGVLSKRTSQS</sequence>
<dbReference type="EMBL" id="GBBK01005565">
    <property type="protein sequence ID" value="JAC18917.1"/>
    <property type="molecule type" value="mRNA"/>
</dbReference>
<protein>
    <submittedName>
        <fullName evidence="1">Putative secreted protein</fullName>
    </submittedName>
</protein>
<evidence type="ECO:0000313" key="1">
    <source>
        <dbReference type="EMBL" id="JAC18917.1"/>
    </source>
</evidence>
<organism evidence="1">
    <name type="scientific">Amblyomma cajennense</name>
    <name type="common">Cayenne tick</name>
    <name type="synonym">Acarus cajennensis</name>
    <dbReference type="NCBI Taxonomy" id="34607"/>
    <lineage>
        <taxon>Eukaryota</taxon>
        <taxon>Metazoa</taxon>
        <taxon>Ecdysozoa</taxon>
        <taxon>Arthropoda</taxon>
        <taxon>Chelicerata</taxon>
        <taxon>Arachnida</taxon>
        <taxon>Acari</taxon>
        <taxon>Parasitiformes</taxon>
        <taxon>Ixodida</taxon>
        <taxon>Ixodoidea</taxon>
        <taxon>Ixodidae</taxon>
        <taxon>Amblyomminae</taxon>
        <taxon>Amblyomma</taxon>
    </lineage>
</organism>
<name>A0A023FBP7_AMBCJ</name>
<accession>A0A023FBP7</accession>
<dbReference type="AlphaFoldDB" id="A0A023FBP7"/>
<proteinExistence type="evidence at transcript level"/>
<reference evidence="1" key="1">
    <citation type="submission" date="2014-03" db="EMBL/GenBank/DDBJ databases">
        <title>The sialotranscriptome of Amblyomma triste, Amblyomma parvum and Amblyomma cajennense ticks, uncovered by 454-based RNA-seq.</title>
        <authorList>
            <person name="Garcia G.R."/>
            <person name="Gardinassi L.G."/>
            <person name="Ribeiro J.M."/>
            <person name="Anatriello E."/>
            <person name="Ferreira B.R."/>
            <person name="Moreira H.N."/>
            <person name="Mafra C."/>
            <person name="Olegario M.M."/>
            <person name="Szabo P.J."/>
            <person name="Miranda-Santos I.K."/>
            <person name="Maruyama S.R."/>
        </authorList>
    </citation>
    <scope>NUCLEOTIDE SEQUENCE</scope>
    <source>
        <strain evidence="1">Uberlandia</strain>
        <tissue evidence="1">Salivary glands</tissue>
    </source>
</reference>